<feature type="region of interest" description="Disordered" evidence="1">
    <location>
        <begin position="253"/>
        <end position="275"/>
    </location>
</feature>
<feature type="compositionally biased region" description="Polar residues" evidence="1">
    <location>
        <begin position="266"/>
        <end position="275"/>
    </location>
</feature>
<dbReference type="EMBL" id="MT227925">
    <property type="protein sequence ID" value="QMP18291.1"/>
    <property type="molecule type" value="Genomic_DNA"/>
</dbReference>
<organism evidence="2 3">
    <name type="scientific">Vibrio phage phiV141</name>
    <dbReference type="NCBI Taxonomy" id="2723905"/>
    <lineage>
        <taxon>Viruses</taxon>
        <taxon>Duplodnaviria</taxon>
        <taxon>Heunggongvirae</taxon>
        <taxon>Uroviricota</taxon>
        <taxon>Caudoviricetes</taxon>
        <taxon>Autographivirales</taxon>
        <taxon>Autographivirales incertae sedis</taxon>
        <taxon>Fujianvirus</taxon>
        <taxon>Fujianvirus V141</taxon>
    </lineage>
</organism>
<reference evidence="2 3" key="1">
    <citation type="submission" date="2020-03" db="EMBL/GenBank/DDBJ databases">
        <authorList>
            <person name="Chen G."/>
            <person name="Lin M."/>
            <person name="Fu H."/>
        </authorList>
    </citation>
    <scope>NUCLEOTIDE SEQUENCE [LARGE SCALE GENOMIC DNA]</scope>
</reference>
<sequence length="275" mass="29954">MAGVAPQQQPQGDPNGAPYQAPQPQQQQQAPVVPAAGQPVFVQDEQGNYVQVVQQPVQQPIQSQPQQEEVQVQAINESRAQVEGFLKVAGIQASQVEQEVIALGGISEGTKKALVDKHGEATTNLIVNQINSIASAQKASEQQLATMQHTMVQEAFAGVTDQSGEQTWNELIGWCRTNVDVETRTSLNNMMKAGGFQAKQAIEFMVNTFKQKNGIEQTGQLLNGANEQGSSTNTELTASTYSRELEKIVAKHGYDSPERKALDAQRMQSRQRTGR</sequence>
<dbReference type="Proteomes" id="UP000514515">
    <property type="component" value="Segment"/>
</dbReference>
<feature type="compositionally biased region" description="Basic and acidic residues" evidence="1">
    <location>
        <begin position="253"/>
        <end position="263"/>
    </location>
</feature>
<feature type="compositionally biased region" description="Low complexity" evidence="1">
    <location>
        <begin position="17"/>
        <end position="37"/>
    </location>
</feature>
<evidence type="ECO:0000313" key="2">
    <source>
        <dbReference type="EMBL" id="QMP18291.1"/>
    </source>
</evidence>
<keyword evidence="3" id="KW-1185">Reference proteome</keyword>
<gene>
    <name evidence="2" type="ORF">phiV141_32</name>
</gene>
<feature type="region of interest" description="Disordered" evidence="1">
    <location>
        <begin position="1"/>
        <end position="37"/>
    </location>
</feature>
<evidence type="ECO:0008006" key="4">
    <source>
        <dbReference type="Google" id="ProtNLM"/>
    </source>
</evidence>
<accession>A0A7D7IF36</accession>
<evidence type="ECO:0000256" key="1">
    <source>
        <dbReference type="SAM" id="MobiDB-lite"/>
    </source>
</evidence>
<proteinExistence type="predicted"/>
<evidence type="ECO:0000313" key="3">
    <source>
        <dbReference type="Proteomes" id="UP000514515"/>
    </source>
</evidence>
<protein>
    <recommendedName>
        <fullName evidence="4">Scaffolding protein</fullName>
    </recommendedName>
</protein>
<feature type="compositionally biased region" description="Polar residues" evidence="1">
    <location>
        <begin position="1"/>
        <end position="12"/>
    </location>
</feature>
<name>A0A7D7IF36_9CAUD</name>